<keyword evidence="1" id="KW-0812">Transmembrane</keyword>
<dbReference type="EMBL" id="JAIWYP010000005">
    <property type="protein sequence ID" value="KAH3819503.1"/>
    <property type="molecule type" value="Genomic_DNA"/>
</dbReference>
<evidence type="ECO:0000256" key="1">
    <source>
        <dbReference type="SAM" id="Phobius"/>
    </source>
</evidence>
<feature type="transmembrane region" description="Helical" evidence="1">
    <location>
        <begin position="66"/>
        <end position="88"/>
    </location>
</feature>
<gene>
    <name evidence="2" type="ORF">DPMN_121241</name>
</gene>
<protein>
    <submittedName>
        <fullName evidence="2">Uncharacterized protein</fullName>
    </submittedName>
</protein>
<name>A0A9D4GMD3_DREPO</name>
<organism evidence="2 3">
    <name type="scientific">Dreissena polymorpha</name>
    <name type="common">Zebra mussel</name>
    <name type="synonym">Mytilus polymorpha</name>
    <dbReference type="NCBI Taxonomy" id="45954"/>
    <lineage>
        <taxon>Eukaryota</taxon>
        <taxon>Metazoa</taxon>
        <taxon>Spiralia</taxon>
        <taxon>Lophotrochozoa</taxon>
        <taxon>Mollusca</taxon>
        <taxon>Bivalvia</taxon>
        <taxon>Autobranchia</taxon>
        <taxon>Heteroconchia</taxon>
        <taxon>Euheterodonta</taxon>
        <taxon>Imparidentia</taxon>
        <taxon>Neoheterodontei</taxon>
        <taxon>Myida</taxon>
        <taxon>Dreissenoidea</taxon>
        <taxon>Dreissenidae</taxon>
        <taxon>Dreissena</taxon>
    </lineage>
</organism>
<sequence length="119" mass="13814">MDLNQKWKVGEKTGSKDPPRYIGHSVITDRTILELQCTTAWLMGCCLFQPPILQHGLWAAAYFNHLYYSMAYGLLPISTTYTTAWLMGCCLFQPPINYMLNKYFLLNFMLLFQAVQYPE</sequence>
<reference evidence="2" key="2">
    <citation type="submission" date="2020-11" db="EMBL/GenBank/DDBJ databases">
        <authorList>
            <person name="McCartney M.A."/>
            <person name="Auch B."/>
            <person name="Kono T."/>
            <person name="Mallez S."/>
            <person name="Becker A."/>
            <person name="Gohl D.M."/>
            <person name="Silverstein K.A.T."/>
            <person name="Koren S."/>
            <person name="Bechman K.B."/>
            <person name="Herman A."/>
            <person name="Abrahante J.E."/>
            <person name="Garbe J."/>
        </authorList>
    </citation>
    <scope>NUCLEOTIDE SEQUENCE</scope>
    <source>
        <strain evidence="2">Duluth1</strain>
        <tissue evidence="2">Whole animal</tissue>
    </source>
</reference>
<evidence type="ECO:0000313" key="2">
    <source>
        <dbReference type="EMBL" id="KAH3819503.1"/>
    </source>
</evidence>
<keyword evidence="3" id="KW-1185">Reference proteome</keyword>
<proteinExistence type="predicted"/>
<accession>A0A9D4GMD3</accession>
<dbReference type="Proteomes" id="UP000828390">
    <property type="component" value="Unassembled WGS sequence"/>
</dbReference>
<keyword evidence="1" id="KW-1133">Transmembrane helix</keyword>
<comment type="caution">
    <text evidence="2">The sequence shown here is derived from an EMBL/GenBank/DDBJ whole genome shotgun (WGS) entry which is preliminary data.</text>
</comment>
<reference evidence="2" key="1">
    <citation type="journal article" date="2019" name="bioRxiv">
        <title>The Genome of the Zebra Mussel, Dreissena polymorpha: A Resource for Invasive Species Research.</title>
        <authorList>
            <person name="McCartney M.A."/>
            <person name="Auch B."/>
            <person name="Kono T."/>
            <person name="Mallez S."/>
            <person name="Zhang Y."/>
            <person name="Obille A."/>
            <person name="Becker A."/>
            <person name="Abrahante J.E."/>
            <person name="Garbe J."/>
            <person name="Badalamenti J.P."/>
            <person name="Herman A."/>
            <person name="Mangelson H."/>
            <person name="Liachko I."/>
            <person name="Sullivan S."/>
            <person name="Sone E.D."/>
            <person name="Koren S."/>
            <person name="Silverstein K.A.T."/>
            <person name="Beckman K.B."/>
            <person name="Gohl D.M."/>
        </authorList>
    </citation>
    <scope>NUCLEOTIDE SEQUENCE</scope>
    <source>
        <strain evidence="2">Duluth1</strain>
        <tissue evidence="2">Whole animal</tissue>
    </source>
</reference>
<keyword evidence="1" id="KW-0472">Membrane</keyword>
<evidence type="ECO:0000313" key="3">
    <source>
        <dbReference type="Proteomes" id="UP000828390"/>
    </source>
</evidence>
<dbReference type="AlphaFoldDB" id="A0A9D4GMD3"/>